<feature type="transmembrane region" description="Helical" evidence="1">
    <location>
        <begin position="316"/>
        <end position="339"/>
    </location>
</feature>
<sequence length="434" mass="50153">MIVTRTFIFFLILISIVFSNEKEEVKNEDPWVKEVINSIPMNERNKKVIERVYGYCTSLKIMHTSKVITENEYYSLLLTQQLKISKYLGVETPSVESLESLFEQTINKEVNTQFLCLFLNRLKKINYNFFFLSFSFLVPFLVVIFLRPFTISIRYLIFYSLSVTMIFLPKMLLNNEHSLKHAEEPKPQDNLFVQSTLGICGSLIFTFLWISRILLQDRESKNTRILESAPIKQVTLPPLLISLVATIYLNSSILGLTTILLLLFWIISSKLTIFVKRIFVNFDSSIVRAIVGSSFVLLVACFLDSKDYYIGILAPFKIGMIVASIAILNVALLVGGSYYYSSMNFKIFCNLTFILLNVIIYLISNVSEKNLKLWNYTSLVFLLIWFIQHYVEIFYKKYTSLGSLIFSILIFFVALVIKSNPQLVVFIPSQKNTI</sequence>
<evidence type="ECO:0008006" key="5">
    <source>
        <dbReference type="Google" id="ProtNLM"/>
    </source>
</evidence>
<dbReference type="Proteomes" id="UP001146793">
    <property type="component" value="Unassembled WGS sequence"/>
</dbReference>
<evidence type="ECO:0000313" key="4">
    <source>
        <dbReference type="Proteomes" id="UP001146793"/>
    </source>
</evidence>
<feature type="chain" id="PRO_5043451368" description="GPI ethanolamine phosphate transferase 1" evidence="2">
    <location>
        <begin position="20"/>
        <end position="434"/>
    </location>
</feature>
<feature type="transmembrane region" description="Helical" evidence="1">
    <location>
        <begin position="345"/>
        <end position="364"/>
    </location>
</feature>
<feature type="transmembrane region" description="Helical" evidence="1">
    <location>
        <begin position="127"/>
        <end position="146"/>
    </location>
</feature>
<gene>
    <name evidence="3" type="ORF">M0812_05050</name>
</gene>
<evidence type="ECO:0000313" key="3">
    <source>
        <dbReference type="EMBL" id="KAJ3451380.1"/>
    </source>
</evidence>
<evidence type="ECO:0000256" key="2">
    <source>
        <dbReference type="SAM" id="SignalP"/>
    </source>
</evidence>
<keyword evidence="1" id="KW-0812">Transmembrane</keyword>
<evidence type="ECO:0000256" key="1">
    <source>
        <dbReference type="SAM" id="Phobius"/>
    </source>
</evidence>
<name>A0AAV8AET6_9EUKA</name>
<feature type="transmembrane region" description="Helical" evidence="1">
    <location>
        <begin position="397"/>
        <end position="417"/>
    </location>
</feature>
<keyword evidence="1" id="KW-0472">Membrane</keyword>
<protein>
    <recommendedName>
        <fullName evidence="5">GPI ethanolamine phosphate transferase 1</fullName>
    </recommendedName>
</protein>
<feature type="signal peptide" evidence="2">
    <location>
        <begin position="1"/>
        <end position="19"/>
    </location>
</feature>
<reference evidence="3" key="1">
    <citation type="submission" date="2022-08" db="EMBL/GenBank/DDBJ databases">
        <title>Novel sulphate-reducing endosymbionts in the free-living metamonad Anaeramoeba.</title>
        <authorList>
            <person name="Jerlstrom-Hultqvist J."/>
            <person name="Cepicka I."/>
            <person name="Gallot-Lavallee L."/>
            <person name="Salas-Leiva D."/>
            <person name="Curtis B.A."/>
            <person name="Zahonova K."/>
            <person name="Pipaliya S."/>
            <person name="Dacks J."/>
            <person name="Roger A.J."/>
        </authorList>
    </citation>
    <scope>NUCLEOTIDE SEQUENCE</scope>
    <source>
        <strain evidence="3">Busselton2</strain>
    </source>
</reference>
<feature type="transmembrane region" description="Helical" evidence="1">
    <location>
        <begin position="236"/>
        <end position="266"/>
    </location>
</feature>
<feature type="transmembrane region" description="Helical" evidence="1">
    <location>
        <begin position="373"/>
        <end position="391"/>
    </location>
</feature>
<dbReference type="AlphaFoldDB" id="A0AAV8AET6"/>
<keyword evidence="2" id="KW-0732">Signal</keyword>
<comment type="caution">
    <text evidence="3">The sequence shown here is derived from an EMBL/GenBank/DDBJ whole genome shotgun (WGS) entry which is preliminary data.</text>
</comment>
<organism evidence="3 4">
    <name type="scientific">Anaeramoeba flamelloides</name>
    <dbReference type="NCBI Taxonomy" id="1746091"/>
    <lineage>
        <taxon>Eukaryota</taxon>
        <taxon>Metamonada</taxon>
        <taxon>Anaeramoebidae</taxon>
        <taxon>Anaeramoeba</taxon>
    </lineage>
</organism>
<keyword evidence="1" id="KW-1133">Transmembrane helix</keyword>
<feature type="transmembrane region" description="Helical" evidence="1">
    <location>
        <begin position="286"/>
        <end position="304"/>
    </location>
</feature>
<accession>A0AAV8AET6</accession>
<dbReference type="EMBL" id="JANTQA010000010">
    <property type="protein sequence ID" value="KAJ3451380.1"/>
    <property type="molecule type" value="Genomic_DNA"/>
</dbReference>
<feature type="transmembrane region" description="Helical" evidence="1">
    <location>
        <begin position="153"/>
        <end position="172"/>
    </location>
</feature>
<feature type="transmembrane region" description="Helical" evidence="1">
    <location>
        <begin position="192"/>
        <end position="215"/>
    </location>
</feature>
<proteinExistence type="predicted"/>